<dbReference type="InterPro" id="IPR027867">
    <property type="entry name" value="SPATA48"/>
</dbReference>
<protein>
    <submittedName>
        <fullName evidence="1">Uncharacterized protein</fullName>
    </submittedName>
</protein>
<gene>
    <name evidence="1" type="ORF">chiPu_0003474</name>
</gene>
<dbReference type="Proteomes" id="UP000287033">
    <property type="component" value="Unassembled WGS sequence"/>
</dbReference>
<name>A0A401S400_CHIPU</name>
<proteinExistence type="predicted"/>
<organism evidence="1 2">
    <name type="scientific">Chiloscyllium punctatum</name>
    <name type="common">Brownbanded bambooshark</name>
    <name type="synonym">Hemiscyllium punctatum</name>
    <dbReference type="NCBI Taxonomy" id="137246"/>
    <lineage>
        <taxon>Eukaryota</taxon>
        <taxon>Metazoa</taxon>
        <taxon>Chordata</taxon>
        <taxon>Craniata</taxon>
        <taxon>Vertebrata</taxon>
        <taxon>Chondrichthyes</taxon>
        <taxon>Elasmobranchii</taxon>
        <taxon>Galeomorphii</taxon>
        <taxon>Galeoidea</taxon>
        <taxon>Orectolobiformes</taxon>
        <taxon>Hemiscylliidae</taxon>
        <taxon>Chiloscyllium</taxon>
    </lineage>
</organism>
<dbReference type="AlphaFoldDB" id="A0A401S400"/>
<dbReference type="EMBL" id="BEZZ01000074">
    <property type="protein sequence ID" value="GCC25069.1"/>
    <property type="molecule type" value="Genomic_DNA"/>
</dbReference>
<keyword evidence="2" id="KW-1185">Reference proteome</keyword>
<sequence length="129" mass="14539">MSSTAEAPIFQPAAQLLEMSLRWTSPVRVTPAPHSVPSSLKTHNFNFNVDSPGQPSYDATSEITRDATARKYMYSTSIQRSYEEVNWDCKLGPKIKPEDATQDKIADPVSRHATLKRYDSSPHMWQVNV</sequence>
<evidence type="ECO:0000313" key="1">
    <source>
        <dbReference type="EMBL" id="GCC25069.1"/>
    </source>
</evidence>
<comment type="caution">
    <text evidence="1">The sequence shown here is derived from an EMBL/GenBank/DDBJ whole genome shotgun (WGS) entry which is preliminary data.</text>
</comment>
<dbReference type="PANTHER" id="PTHR34759:SF1">
    <property type="entry name" value="SPERMATOGENESIS-ASSOCIATED PROTEIN 48"/>
    <property type="match status" value="1"/>
</dbReference>
<reference evidence="1 2" key="1">
    <citation type="journal article" date="2018" name="Nat. Ecol. Evol.">
        <title>Shark genomes provide insights into elasmobranch evolution and the origin of vertebrates.</title>
        <authorList>
            <person name="Hara Y"/>
            <person name="Yamaguchi K"/>
            <person name="Onimaru K"/>
            <person name="Kadota M"/>
            <person name="Koyanagi M"/>
            <person name="Keeley SD"/>
            <person name="Tatsumi K"/>
            <person name="Tanaka K"/>
            <person name="Motone F"/>
            <person name="Kageyama Y"/>
            <person name="Nozu R"/>
            <person name="Adachi N"/>
            <person name="Nishimura O"/>
            <person name="Nakagawa R"/>
            <person name="Tanegashima C"/>
            <person name="Kiyatake I"/>
            <person name="Matsumoto R"/>
            <person name="Murakumo K"/>
            <person name="Nishida K"/>
            <person name="Terakita A"/>
            <person name="Kuratani S"/>
            <person name="Sato K"/>
            <person name="Hyodo S Kuraku.S."/>
        </authorList>
    </citation>
    <scope>NUCLEOTIDE SEQUENCE [LARGE SCALE GENOMIC DNA]</scope>
</reference>
<accession>A0A401S400</accession>
<dbReference type="PANTHER" id="PTHR34759">
    <property type="entry name" value="SPERMATOGENESIS-ASSOCIATED PROTEIN 48"/>
    <property type="match status" value="1"/>
</dbReference>
<evidence type="ECO:0000313" key="2">
    <source>
        <dbReference type="Proteomes" id="UP000287033"/>
    </source>
</evidence>
<dbReference type="OrthoDB" id="5983862at2759"/>